<dbReference type="Pfam" id="PF02909">
    <property type="entry name" value="TetR_C_1"/>
    <property type="match status" value="1"/>
</dbReference>
<dbReference type="InterPro" id="IPR001647">
    <property type="entry name" value="HTH_TetR"/>
</dbReference>
<dbReference type="PRINTS" id="PR00455">
    <property type="entry name" value="HTHTETR"/>
</dbReference>
<organism evidence="7 8">
    <name type="scientific">Actinomadura graeca</name>
    <dbReference type="NCBI Taxonomy" id="2750812"/>
    <lineage>
        <taxon>Bacteria</taxon>
        <taxon>Bacillati</taxon>
        <taxon>Actinomycetota</taxon>
        <taxon>Actinomycetes</taxon>
        <taxon>Streptosporangiales</taxon>
        <taxon>Thermomonosporaceae</taxon>
        <taxon>Actinomadura</taxon>
    </lineage>
</organism>
<dbReference type="InterPro" id="IPR050109">
    <property type="entry name" value="HTH-type_TetR-like_transc_reg"/>
</dbReference>
<accession>A0ABX8QU44</accession>
<evidence type="ECO:0000256" key="2">
    <source>
        <dbReference type="ARBA" id="ARBA00023015"/>
    </source>
</evidence>
<evidence type="ECO:0000313" key="7">
    <source>
        <dbReference type="EMBL" id="QXJ22288.1"/>
    </source>
</evidence>
<evidence type="ECO:0000259" key="6">
    <source>
        <dbReference type="PROSITE" id="PS50977"/>
    </source>
</evidence>
<keyword evidence="3 5" id="KW-0238">DNA-binding</keyword>
<dbReference type="Gene3D" id="1.10.10.60">
    <property type="entry name" value="Homeodomain-like"/>
    <property type="match status" value="1"/>
</dbReference>
<evidence type="ECO:0000256" key="5">
    <source>
        <dbReference type="PROSITE-ProRule" id="PRU00335"/>
    </source>
</evidence>
<evidence type="ECO:0000256" key="1">
    <source>
        <dbReference type="ARBA" id="ARBA00022491"/>
    </source>
</evidence>
<dbReference type="InterPro" id="IPR023772">
    <property type="entry name" value="DNA-bd_HTH_TetR-type_CS"/>
</dbReference>
<dbReference type="SUPFAM" id="SSF48498">
    <property type="entry name" value="Tetracyclin repressor-like, C-terminal domain"/>
    <property type="match status" value="1"/>
</dbReference>
<dbReference type="InterPro" id="IPR009057">
    <property type="entry name" value="Homeodomain-like_sf"/>
</dbReference>
<dbReference type="InterPro" id="IPR004111">
    <property type="entry name" value="Repressor_TetR_C"/>
</dbReference>
<dbReference type="SUPFAM" id="SSF46689">
    <property type="entry name" value="Homeodomain-like"/>
    <property type="match status" value="1"/>
</dbReference>
<dbReference type="Gene3D" id="1.10.357.10">
    <property type="entry name" value="Tetracycline Repressor, domain 2"/>
    <property type="match status" value="1"/>
</dbReference>
<reference evidence="7" key="1">
    <citation type="submission" date="2020-07" db="EMBL/GenBank/DDBJ databases">
        <authorList>
            <person name="Tarantini F.S."/>
            <person name="Hong K.W."/>
            <person name="Chan K.G."/>
        </authorList>
    </citation>
    <scope>NUCLEOTIDE SEQUENCE</scope>
    <source>
        <strain evidence="7">32-07</strain>
    </source>
</reference>
<dbReference type="PRINTS" id="PR00400">
    <property type="entry name" value="TETREPRESSOR"/>
</dbReference>
<feature type="DNA-binding region" description="H-T-H motif" evidence="5">
    <location>
        <begin position="25"/>
        <end position="44"/>
    </location>
</feature>
<evidence type="ECO:0000313" key="8">
    <source>
        <dbReference type="Proteomes" id="UP001049518"/>
    </source>
</evidence>
<sequence length="211" mass="22721">MQLRRDDVVAGALAVLDDTGMDGLTMRKLAAHLGVQAGALYWHFPNKQALLEAMADKLVEGVDDDVVSGPWERQFTELAHRLRRALLAHRDGARVLAGTFVAEPNTLASGTLAMEILHRAGLPAREAGCIAFSVFHFILGHTIEEQAQAELAASGAWEAKRAALSEQSAQETGVRPLDAIMDVPPEERFAYGLTVFINGIRHQLTTGSGGS</sequence>
<name>A0ABX8QU44_9ACTN</name>
<dbReference type="Proteomes" id="UP001049518">
    <property type="component" value="Chromosome"/>
</dbReference>
<dbReference type="PANTHER" id="PTHR30055">
    <property type="entry name" value="HTH-TYPE TRANSCRIPTIONAL REGULATOR RUTR"/>
    <property type="match status" value="1"/>
</dbReference>
<dbReference type="InterPro" id="IPR003012">
    <property type="entry name" value="Tet_transcr_reg_TetR"/>
</dbReference>
<evidence type="ECO:0000256" key="3">
    <source>
        <dbReference type="ARBA" id="ARBA00023125"/>
    </source>
</evidence>
<dbReference type="PROSITE" id="PS50977">
    <property type="entry name" value="HTH_TETR_2"/>
    <property type="match status" value="1"/>
</dbReference>
<proteinExistence type="predicted"/>
<feature type="domain" description="HTH tetR-type" evidence="6">
    <location>
        <begin position="2"/>
        <end position="62"/>
    </location>
</feature>
<keyword evidence="1" id="KW-0678">Repressor</keyword>
<dbReference type="PANTHER" id="PTHR30055:SF151">
    <property type="entry name" value="TRANSCRIPTIONAL REGULATORY PROTEIN"/>
    <property type="match status" value="1"/>
</dbReference>
<dbReference type="InterPro" id="IPR036271">
    <property type="entry name" value="Tet_transcr_reg_TetR-rel_C_sf"/>
</dbReference>
<keyword evidence="2" id="KW-0805">Transcription regulation</keyword>
<dbReference type="PROSITE" id="PS01081">
    <property type="entry name" value="HTH_TETR_1"/>
    <property type="match status" value="1"/>
</dbReference>
<dbReference type="Pfam" id="PF00440">
    <property type="entry name" value="TetR_N"/>
    <property type="match status" value="1"/>
</dbReference>
<gene>
    <name evidence="7" type="ORF">AGRA3207_003269</name>
</gene>
<dbReference type="RefSeq" id="WP_231335509.1">
    <property type="nucleotide sequence ID" value="NZ_CP059572.1"/>
</dbReference>
<keyword evidence="4" id="KW-0804">Transcription</keyword>
<protein>
    <submittedName>
        <fullName evidence="7">TetR/AcrR family transcriptional regulator C-terminal domain-containing protein</fullName>
    </submittedName>
</protein>
<keyword evidence="8" id="KW-1185">Reference proteome</keyword>
<dbReference type="EMBL" id="CP059572">
    <property type="protein sequence ID" value="QXJ22288.1"/>
    <property type="molecule type" value="Genomic_DNA"/>
</dbReference>
<evidence type="ECO:0000256" key="4">
    <source>
        <dbReference type="ARBA" id="ARBA00023163"/>
    </source>
</evidence>